<feature type="domain" description="Teneurin-like YD-shell" evidence="5">
    <location>
        <begin position="998"/>
        <end position="1261"/>
    </location>
</feature>
<evidence type="ECO:0000256" key="3">
    <source>
        <dbReference type="SAM" id="SignalP"/>
    </source>
</evidence>
<dbReference type="InterPro" id="IPR031325">
    <property type="entry name" value="RHS_repeat"/>
</dbReference>
<sequence length="1434" mass="155283">MSLKSILLTLVLTSLVATPLAIAEDGSGWVCDSWGCITTAKRPGIGQNPWYDLYNTFSFTSWKYPVYSPAISAPPIQAGTGQSAPESPCSKDGNGLPATNPRGSNPVVFSSGTKYLAQQDFIDASALGMPLTRTYRSEDVTSKFFGPRWTSSLEFAPLELSGKYNSAVVGSSLVNMPDYITFRLPDGNVYQFQNYIYPDHHSYAYFTPANYAYATVVGPNGPTGAANVKAIYDGDGSHIVIFIGSRKYYFSNLNSSGFYLDKITELDSTIYSFLRDTSNRVTSVTNLFGATVKFAWGDGLHVTQVTAPDGTIWKYGYGTNGTLTTVTPPQPSAGVITYYYEDTADVTRLTGYAIDGVRATRYAYDSNGRVIKSGKENGESVDSFTYSTDTSDPNNTKYITTLTDVRGQKTSYFFQNVKGQRVLAKAQTTGTSSCPSAASSQLYDTNGFVSQSTDFRGTVTTFSYNRDGMVLSKTVAPSTPNALTTTYTYSVPDGTHAVDLLTEVTTGSDGKNIAQVDYTYVDTPVGRQIASITLSDLLTSSPQRKQTMAYTNYTGGGIQTKTVITTLPSGSAIETFNYDTKGNLTSYTNAAGLTTTYTEYNGLGLPQKITDPNGVTTTISYDIRGNVSQQSVPNVGSQTFTYGGDGRLASVSYSDGRSVTYHYNSAGRLVDRVNALGEKVSFNFDYLNNVRTTQSDRKVPSVSAGSLSGTVSGAFLSTVEYDNNSMLPSKVRGNNGQAITYQYDAAGNALQQSDAAGHVTSFTYDELNRKRTQTNADGGVITYGYDAAGFLSSVKDPRGLTTTYSHNGFGEITGMTSPDTSTTSYSLDSGGRMTSFATPAGTTFFGWDTQGRKTSECKNGECRFFTYDEGTYGKGRLTHFNDYTGQTSYTYDAAGRITQQTNDIFCLQNPTTSWTYDTVGRLKSMTYPNGFVVNYNYDAYGRLSTITSNLSGTWATLADSFLYQPATDQLYAWRFGNGLPRMLTLDTDGRLQRIASPGKHDLSFGYNVTDTISSVTDNVYSSSNTSFGYDAVDRLTSANRSGDPQTFQLDTVGNRTNQIRNNAGFTFGLDSDSNRLMDWGGAGKWRNFGYDNVGNVTSESRDDGSRAYEFNNFNRMSAVYINGNKVGSYRVNALNQRVLKIVNGVSTYYVYGPSGELLTEIGAQTTNYVWLGGQLMGIVRNGQFYASHNDQVGRPEVLTDASSSVVWRAENAAFDRRNVVVDTVGGLNVGFPGQYYDAESGLWYNWNRYYDASVGRYLQSDPIGLLGGINTYAYVDDNPLNGADPAGLQTVPLAFQPVHSRLNFVHGTPAGSCTCTAGGKTFSIPSGANYKDVFKAGQAGGFNPYDMASAVGHFGAYDYQRNYATNSFIGAFTPAANFSVGVYMRGTGASRSEMLAIGAVFSHTMSSNAGAQQQIDYWNAGYNAADSGDLPSCP</sequence>
<dbReference type="InterPro" id="IPR006530">
    <property type="entry name" value="YD"/>
</dbReference>
<reference evidence="6 7" key="1">
    <citation type="submission" date="2020-03" db="EMBL/GenBank/DDBJ databases">
        <title>Genome sequence of strain Massilia sp. TW-1.</title>
        <authorList>
            <person name="Chaudhary D.K."/>
        </authorList>
    </citation>
    <scope>NUCLEOTIDE SEQUENCE [LARGE SCALE GENOMIC DNA]</scope>
    <source>
        <strain evidence="6 7">TW-1</strain>
    </source>
</reference>
<gene>
    <name evidence="6" type="ORF">HAV22_07635</name>
</gene>
<keyword evidence="7" id="KW-1185">Reference proteome</keyword>
<evidence type="ECO:0000313" key="6">
    <source>
        <dbReference type="EMBL" id="NIA53524.1"/>
    </source>
</evidence>
<feature type="signal peptide" evidence="3">
    <location>
        <begin position="1"/>
        <end position="23"/>
    </location>
</feature>
<dbReference type="Gene3D" id="2.180.10.10">
    <property type="entry name" value="RHS repeat-associated core"/>
    <property type="match status" value="3"/>
</dbReference>
<dbReference type="InterPro" id="IPR056823">
    <property type="entry name" value="TEN-like_YD-shell"/>
</dbReference>
<feature type="region of interest" description="Disordered" evidence="2">
    <location>
        <begin position="77"/>
        <end position="103"/>
    </location>
</feature>
<accession>A0ABX0P8B1</accession>
<dbReference type="Pfam" id="PF25023">
    <property type="entry name" value="TEN_YD-shell"/>
    <property type="match status" value="2"/>
</dbReference>
<comment type="caution">
    <text evidence="6">The sequence shown here is derived from an EMBL/GenBank/DDBJ whole genome shotgun (WGS) entry which is preliminary data.</text>
</comment>
<evidence type="ECO:0000259" key="5">
    <source>
        <dbReference type="Pfam" id="PF25023"/>
    </source>
</evidence>
<feature type="domain" description="Teneurin-like YD-shell" evidence="5">
    <location>
        <begin position="716"/>
        <end position="843"/>
    </location>
</feature>
<protein>
    <submittedName>
        <fullName evidence="6">RHS repeat protein</fullName>
    </submittedName>
</protein>
<evidence type="ECO:0000313" key="7">
    <source>
        <dbReference type="Proteomes" id="UP000716322"/>
    </source>
</evidence>
<dbReference type="InterPro" id="IPR045351">
    <property type="entry name" value="DUF6531"/>
</dbReference>
<feature type="domain" description="DUF6531" evidence="4">
    <location>
        <begin position="105"/>
        <end position="155"/>
    </location>
</feature>
<feature type="chain" id="PRO_5046835828" evidence="3">
    <location>
        <begin position="24"/>
        <end position="1434"/>
    </location>
</feature>
<evidence type="ECO:0000256" key="1">
    <source>
        <dbReference type="ARBA" id="ARBA00022737"/>
    </source>
</evidence>
<keyword evidence="3" id="KW-0732">Signal</keyword>
<dbReference type="PANTHER" id="PTHR32305">
    <property type="match status" value="1"/>
</dbReference>
<dbReference type="NCBIfam" id="TIGR01643">
    <property type="entry name" value="YD_repeat_2x"/>
    <property type="match status" value="5"/>
</dbReference>
<proteinExistence type="predicted"/>
<dbReference type="Proteomes" id="UP000716322">
    <property type="component" value="Unassembled WGS sequence"/>
</dbReference>
<dbReference type="Pfam" id="PF20148">
    <property type="entry name" value="DUF6531"/>
    <property type="match status" value="1"/>
</dbReference>
<name>A0ABX0P8B1_9BURK</name>
<dbReference type="PANTHER" id="PTHR32305:SF15">
    <property type="entry name" value="PROTEIN RHSA-RELATED"/>
    <property type="match status" value="1"/>
</dbReference>
<dbReference type="InterPro" id="IPR050708">
    <property type="entry name" value="T6SS_VgrG/RHS"/>
</dbReference>
<dbReference type="NCBIfam" id="TIGR03696">
    <property type="entry name" value="Rhs_assc_core"/>
    <property type="match status" value="1"/>
</dbReference>
<dbReference type="PRINTS" id="PR00394">
    <property type="entry name" value="RHSPROTEIN"/>
</dbReference>
<dbReference type="InterPro" id="IPR022385">
    <property type="entry name" value="Rhs_assc_core"/>
</dbReference>
<dbReference type="Pfam" id="PF05593">
    <property type="entry name" value="RHS_repeat"/>
    <property type="match status" value="4"/>
</dbReference>
<keyword evidence="1" id="KW-0677">Repeat</keyword>
<dbReference type="EMBL" id="JAAQOM010000004">
    <property type="protein sequence ID" value="NIA53524.1"/>
    <property type="molecule type" value="Genomic_DNA"/>
</dbReference>
<evidence type="ECO:0000256" key="2">
    <source>
        <dbReference type="SAM" id="MobiDB-lite"/>
    </source>
</evidence>
<organism evidence="6 7">
    <name type="scientific">Telluria antibiotica</name>
    <dbReference type="NCBI Taxonomy" id="2717319"/>
    <lineage>
        <taxon>Bacteria</taxon>
        <taxon>Pseudomonadati</taxon>
        <taxon>Pseudomonadota</taxon>
        <taxon>Betaproteobacteria</taxon>
        <taxon>Burkholderiales</taxon>
        <taxon>Oxalobacteraceae</taxon>
        <taxon>Telluria group</taxon>
        <taxon>Telluria</taxon>
    </lineage>
</organism>
<evidence type="ECO:0000259" key="4">
    <source>
        <dbReference type="Pfam" id="PF20148"/>
    </source>
</evidence>